<dbReference type="GO" id="GO:0042450">
    <property type="term" value="P:L-arginine biosynthetic process via ornithine"/>
    <property type="evidence" value="ECO:0007669"/>
    <property type="project" value="InterPro"/>
</dbReference>
<keyword evidence="6" id="KW-0456">Lyase</keyword>
<dbReference type="PROSITE" id="PS00163">
    <property type="entry name" value="FUMARATE_LYASES"/>
    <property type="match status" value="1"/>
</dbReference>
<evidence type="ECO:0008006" key="11">
    <source>
        <dbReference type="Google" id="ProtNLM"/>
    </source>
</evidence>
<keyword evidence="3" id="KW-0055">Arginine biosynthesis</keyword>
<dbReference type="PANTHER" id="PTHR43814:SF1">
    <property type="entry name" value="ARGININOSUCCINATE LYASE"/>
    <property type="match status" value="1"/>
</dbReference>
<evidence type="ECO:0000256" key="6">
    <source>
        <dbReference type="ARBA" id="ARBA00023239"/>
    </source>
</evidence>
<evidence type="ECO:0000256" key="4">
    <source>
        <dbReference type="ARBA" id="ARBA00022605"/>
    </source>
</evidence>
<dbReference type="NCBIfam" id="TIGR00838">
    <property type="entry name" value="argH"/>
    <property type="match status" value="1"/>
</dbReference>
<feature type="domain" description="Argininosuccinate lyase C-terminal" evidence="8">
    <location>
        <begin position="348"/>
        <end position="415"/>
    </location>
</feature>
<evidence type="ECO:0000259" key="7">
    <source>
        <dbReference type="Pfam" id="PF00206"/>
    </source>
</evidence>
<dbReference type="GeneTree" id="ENSGT00950000183122"/>
<evidence type="ECO:0000256" key="3">
    <source>
        <dbReference type="ARBA" id="ARBA00022571"/>
    </source>
</evidence>
<dbReference type="FunFam" id="1.10.275.10:FF:000014">
    <property type="entry name" value="Os03g0824900 protein"/>
    <property type="match status" value="1"/>
</dbReference>
<dbReference type="InterPro" id="IPR029419">
    <property type="entry name" value="Arg_succ_lyase_C"/>
</dbReference>
<name>A0A8B9BYU8_9AVES</name>
<evidence type="ECO:0000313" key="10">
    <source>
        <dbReference type="Proteomes" id="UP000694426"/>
    </source>
</evidence>
<dbReference type="GO" id="GO:0005212">
    <property type="term" value="F:structural constituent of eye lens"/>
    <property type="evidence" value="ECO:0007669"/>
    <property type="project" value="UniProtKB-KW"/>
</dbReference>
<sequence length="446" mass="49075">MASEGDKLWGGRFSGSTDPIMEMLNASIGYDQRLSEVDIQGSMAYAKALEKAGILTKTELEKILSGLEKISEEWSKGVFVVKQSDEDIHTANERRLKELIGDIAGKLHTGRSRNDQVVTDLKLFMKNSLSVISTHLLQLIKTLVERAAIEIDVILPGYTHLQKAQPIRWSHHLQAGATCCLQASVVPTLTALSTTFLTELDFASISLNSMDAISERDFVVEFLSFATLLMIHLSKMAEDLIIYSTSEFGFLTLSDAYSTGSSLMPQKKNPDSLELIRSKAGRVFGRLASILMVLKGLPSTYNKDLQEDKEAVFDVVDTLTAVLQVATGVISTLQISKENMEKALTPEMLSTDLALYLVRKGVPFRQAHTASGKAVHLAETKGITINKLSLEDLKSISPLFSSDVSQVFNFVNSVEQYTAMGGTAKSSVTTQIEQLRELMKKQKEQA</sequence>
<evidence type="ECO:0000256" key="1">
    <source>
        <dbReference type="ARBA" id="ARBA00010755"/>
    </source>
</evidence>
<keyword evidence="4" id="KW-0028">Amino-acid biosynthesis</keyword>
<proteinExistence type="inferred from homology"/>
<keyword evidence="10" id="KW-1185">Reference proteome</keyword>
<dbReference type="PANTHER" id="PTHR43814">
    <property type="entry name" value="ARGININOSUCCINATE LYASE"/>
    <property type="match status" value="1"/>
</dbReference>
<dbReference type="AlphaFoldDB" id="A0A8B9BYU8"/>
<reference evidence="9" key="2">
    <citation type="submission" date="2025-09" db="UniProtKB">
        <authorList>
            <consortium name="Ensembl"/>
        </authorList>
    </citation>
    <scope>IDENTIFICATION</scope>
</reference>
<dbReference type="GO" id="GO:0005829">
    <property type="term" value="C:cytosol"/>
    <property type="evidence" value="ECO:0007669"/>
    <property type="project" value="TreeGrafter"/>
</dbReference>
<dbReference type="Ensembl" id="ENSABRT00000015781.1">
    <property type="protein sequence ID" value="ENSABRP00000011018.1"/>
    <property type="gene ID" value="ENSABRG00000007205.1"/>
</dbReference>
<dbReference type="Gene3D" id="1.10.275.10">
    <property type="entry name" value="Fumarase/aspartase (N-terminal domain)"/>
    <property type="match status" value="1"/>
</dbReference>
<protein>
    <recommendedName>
        <fullName evidence="11">Argininosuccinate lyase</fullName>
    </recommendedName>
</protein>
<dbReference type="Pfam" id="PF14698">
    <property type="entry name" value="ASL_C2"/>
    <property type="match status" value="1"/>
</dbReference>
<dbReference type="FunFam" id="1.20.200.10:FF:000002">
    <property type="entry name" value="Argininosuccinate lyase"/>
    <property type="match status" value="1"/>
</dbReference>
<dbReference type="Gene3D" id="1.20.200.10">
    <property type="entry name" value="Fumarase/aspartase (Central domain)"/>
    <property type="match status" value="2"/>
</dbReference>
<dbReference type="Pfam" id="PF00206">
    <property type="entry name" value="Lyase_1"/>
    <property type="match status" value="2"/>
</dbReference>
<feature type="domain" description="Fumarate lyase N-terminal" evidence="7">
    <location>
        <begin position="198"/>
        <end position="285"/>
    </location>
</feature>
<dbReference type="InterPro" id="IPR009049">
    <property type="entry name" value="Argininosuccinate_lyase"/>
</dbReference>
<dbReference type="InterPro" id="IPR008948">
    <property type="entry name" value="L-Aspartase-like"/>
</dbReference>
<comment type="subunit">
    <text evidence="2">Homotetramer.</text>
</comment>
<evidence type="ECO:0000259" key="8">
    <source>
        <dbReference type="Pfam" id="PF14698"/>
    </source>
</evidence>
<dbReference type="Proteomes" id="UP000694426">
    <property type="component" value="Unplaced"/>
</dbReference>
<feature type="domain" description="Fumarate lyase N-terminal" evidence="7">
    <location>
        <begin position="11"/>
        <end position="175"/>
    </location>
</feature>
<dbReference type="HAMAP" id="MF_00006">
    <property type="entry name" value="Arg_succ_lyase"/>
    <property type="match status" value="1"/>
</dbReference>
<evidence type="ECO:0000256" key="2">
    <source>
        <dbReference type="ARBA" id="ARBA00011881"/>
    </source>
</evidence>
<dbReference type="CDD" id="cd01359">
    <property type="entry name" value="Argininosuccinate_lyase"/>
    <property type="match status" value="1"/>
</dbReference>
<dbReference type="InterPro" id="IPR022761">
    <property type="entry name" value="Fumarate_lyase_N"/>
</dbReference>
<dbReference type="InterPro" id="IPR020557">
    <property type="entry name" value="Fumarate_lyase_CS"/>
</dbReference>
<evidence type="ECO:0000256" key="5">
    <source>
        <dbReference type="ARBA" id="ARBA00022613"/>
    </source>
</evidence>
<comment type="similarity">
    <text evidence="1">Belongs to the lyase 1 family. Argininosuccinate lyase subfamily.</text>
</comment>
<keyword evidence="5" id="KW-0273">Eye lens protein</keyword>
<dbReference type="GO" id="GO:0004056">
    <property type="term" value="F:argininosuccinate lyase activity"/>
    <property type="evidence" value="ECO:0007669"/>
    <property type="project" value="InterPro"/>
</dbReference>
<organism evidence="9 10">
    <name type="scientific">Anser brachyrhynchus</name>
    <name type="common">Pink-footed goose</name>
    <dbReference type="NCBI Taxonomy" id="132585"/>
    <lineage>
        <taxon>Eukaryota</taxon>
        <taxon>Metazoa</taxon>
        <taxon>Chordata</taxon>
        <taxon>Craniata</taxon>
        <taxon>Vertebrata</taxon>
        <taxon>Euteleostomi</taxon>
        <taxon>Archelosauria</taxon>
        <taxon>Archosauria</taxon>
        <taxon>Dinosauria</taxon>
        <taxon>Saurischia</taxon>
        <taxon>Theropoda</taxon>
        <taxon>Coelurosauria</taxon>
        <taxon>Aves</taxon>
        <taxon>Neognathae</taxon>
        <taxon>Galloanserae</taxon>
        <taxon>Anseriformes</taxon>
        <taxon>Anatidae</taxon>
        <taxon>Anserinae</taxon>
        <taxon>Anser</taxon>
    </lineage>
</organism>
<dbReference type="SUPFAM" id="SSF48557">
    <property type="entry name" value="L-aspartase-like"/>
    <property type="match status" value="1"/>
</dbReference>
<dbReference type="InterPro" id="IPR000362">
    <property type="entry name" value="Fumarate_lyase_fam"/>
</dbReference>
<dbReference type="PRINTS" id="PR00145">
    <property type="entry name" value="ARGSUCLYASE"/>
</dbReference>
<accession>A0A8B9BYU8</accession>
<dbReference type="InterPro" id="IPR024083">
    <property type="entry name" value="Fumarase/histidase_N"/>
</dbReference>
<reference evidence="9" key="1">
    <citation type="submission" date="2025-08" db="UniProtKB">
        <authorList>
            <consortium name="Ensembl"/>
        </authorList>
    </citation>
    <scope>IDENTIFICATION</scope>
</reference>
<dbReference type="PRINTS" id="PR00149">
    <property type="entry name" value="FUMRATELYASE"/>
</dbReference>
<evidence type="ECO:0000313" key="9">
    <source>
        <dbReference type="Ensembl" id="ENSABRP00000011018.1"/>
    </source>
</evidence>